<sequence>MSDYEIDDNPGRVDMDVVWTYLSTDAYWGTWRTREQITTQVAVSWRVVGAYHRATGAQVGFARALSDGIAIAYLADVFVLESARGQGLGKALVRTMIDDGPGARFRWMLHTRDAHTLYQSFGFAAPDETYMDRPSKF</sequence>
<dbReference type="CDD" id="cd04301">
    <property type="entry name" value="NAT_SF"/>
    <property type="match status" value="1"/>
</dbReference>
<dbReference type="PROSITE" id="PS51186">
    <property type="entry name" value="GNAT"/>
    <property type="match status" value="1"/>
</dbReference>
<accession>A0A1H9QRZ2</accession>
<dbReference type="AlphaFoldDB" id="A0A1H9QRZ2"/>
<evidence type="ECO:0000313" key="3">
    <source>
        <dbReference type="Proteomes" id="UP000199051"/>
    </source>
</evidence>
<dbReference type="Pfam" id="PF13508">
    <property type="entry name" value="Acetyltransf_7"/>
    <property type="match status" value="1"/>
</dbReference>
<dbReference type="Gene3D" id="3.40.630.30">
    <property type="match status" value="1"/>
</dbReference>
<dbReference type="PANTHER" id="PTHR43233">
    <property type="entry name" value="FAMILY N-ACETYLTRANSFERASE, PUTATIVE (AFU_ORTHOLOGUE AFUA_6G03350)-RELATED"/>
    <property type="match status" value="1"/>
</dbReference>
<dbReference type="SUPFAM" id="SSF55729">
    <property type="entry name" value="Acyl-CoA N-acyltransferases (Nat)"/>
    <property type="match status" value="1"/>
</dbReference>
<dbReference type="InterPro" id="IPR016181">
    <property type="entry name" value="Acyl_CoA_acyltransferase"/>
</dbReference>
<dbReference type="STRING" id="155974.SAMN04487818_104409"/>
<gene>
    <name evidence="2" type="ORF">SAMN04487818_104409</name>
</gene>
<name>A0A1H9QRZ2_9PSEU</name>
<reference evidence="3" key="1">
    <citation type="submission" date="2016-10" db="EMBL/GenBank/DDBJ databases">
        <authorList>
            <person name="Varghese N."/>
            <person name="Submissions S."/>
        </authorList>
    </citation>
    <scope>NUCLEOTIDE SEQUENCE [LARGE SCALE GENOMIC DNA]</scope>
    <source>
        <strain evidence="3">DSM 44260</strain>
    </source>
</reference>
<evidence type="ECO:0000313" key="2">
    <source>
        <dbReference type="EMBL" id="SER63232.1"/>
    </source>
</evidence>
<dbReference type="Proteomes" id="UP000199051">
    <property type="component" value="Unassembled WGS sequence"/>
</dbReference>
<dbReference type="PANTHER" id="PTHR43233:SF1">
    <property type="entry name" value="FAMILY N-ACETYLTRANSFERASE, PUTATIVE (AFU_ORTHOLOGUE AFUA_6G03350)-RELATED"/>
    <property type="match status" value="1"/>
</dbReference>
<dbReference type="GO" id="GO:0016747">
    <property type="term" value="F:acyltransferase activity, transferring groups other than amino-acyl groups"/>
    <property type="evidence" value="ECO:0007669"/>
    <property type="project" value="InterPro"/>
</dbReference>
<dbReference type="EMBL" id="FOGI01000004">
    <property type="protein sequence ID" value="SER63232.1"/>
    <property type="molecule type" value="Genomic_DNA"/>
</dbReference>
<dbReference type="InterPro" id="IPR053144">
    <property type="entry name" value="Acetyltransferase_Butenolide"/>
</dbReference>
<protein>
    <submittedName>
        <fullName evidence="2">Acetyltransferase (GNAT) family protein</fullName>
    </submittedName>
</protein>
<keyword evidence="3" id="KW-1185">Reference proteome</keyword>
<feature type="domain" description="N-acetyltransferase" evidence="1">
    <location>
        <begin position="1"/>
        <end position="137"/>
    </location>
</feature>
<evidence type="ECO:0000259" key="1">
    <source>
        <dbReference type="PROSITE" id="PS51186"/>
    </source>
</evidence>
<organism evidence="2 3">
    <name type="scientific">Actinokineospora terrae</name>
    <dbReference type="NCBI Taxonomy" id="155974"/>
    <lineage>
        <taxon>Bacteria</taxon>
        <taxon>Bacillati</taxon>
        <taxon>Actinomycetota</taxon>
        <taxon>Actinomycetes</taxon>
        <taxon>Pseudonocardiales</taxon>
        <taxon>Pseudonocardiaceae</taxon>
        <taxon>Actinokineospora</taxon>
    </lineage>
</organism>
<dbReference type="InterPro" id="IPR000182">
    <property type="entry name" value="GNAT_dom"/>
</dbReference>
<proteinExistence type="predicted"/>
<keyword evidence="2" id="KW-0808">Transferase</keyword>